<accession>A0ABM7PG76</accession>
<name>A0ABM7PG76_9BACT</name>
<dbReference type="Gene3D" id="3.40.1080.20">
    <property type="entry name" value="Acetyl-CoA hydrolase/transferase C-terminal domain"/>
    <property type="match status" value="1"/>
</dbReference>
<dbReference type="Proteomes" id="UP001320148">
    <property type="component" value="Chromosome"/>
</dbReference>
<dbReference type="Pfam" id="PF13336">
    <property type="entry name" value="AcetylCoA_hyd_C"/>
    <property type="match status" value="1"/>
</dbReference>
<dbReference type="InterPro" id="IPR026888">
    <property type="entry name" value="AcetylCoA_hyd_C"/>
</dbReference>
<dbReference type="SUPFAM" id="SSF100950">
    <property type="entry name" value="NagB/RpiA/CoA transferase-like"/>
    <property type="match status" value="2"/>
</dbReference>
<dbReference type="InterPro" id="IPR003702">
    <property type="entry name" value="ActCoA_hydro_N"/>
</dbReference>
<dbReference type="RefSeq" id="WP_236892441.1">
    <property type="nucleotide sequence ID" value="NZ_AP024488.1"/>
</dbReference>
<dbReference type="Gene3D" id="3.30.750.70">
    <property type="entry name" value="4-hydroxybutyrate coenzyme like domains"/>
    <property type="match status" value="1"/>
</dbReference>
<dbReference type="InterPro" id="IPR037171">
    <property type="entry name" value="NagB/RpiA_transferase-like"/>
</dbReference>
<evidence type="ECO:0000313" key="5">
    <source>
        <dbReference type="EMBL" id="BCS96080.1"/>
    </source>
</evidence>
<reference evidence="5 6" key="1">
    <citation type="submission" date="2021-02" db="EMBL/GenBank/DDBJ databases">
        <title>Complete genome of Desulfoluna sp. strain ASN36.</title>
        <authorList>
            <person name="Takahashi A."/>
            <person name="Kojima H."/>
            <person name="Fukui M."/>
        </authorList>
    </citation>
    <scope>NUCLEOTIDE SEQUENCE [LARGE SCALE GENOMIC DNA]</scope>
    <source>
        <strain evidence="5 6">ASN36</strain>
    </source>
</reference>
<dbReference type="PANTHER" id="PTHR21432">
    <property type="entry name" value="ACETYL-COA HYDROLASE-RELATED"/>
    <property type="match status" value="1"/>
</dbReference>
<dbReference type="Pfam" id="PF02550">
    <property type="entry name" value="AcetylCoA_hydro"/>
    <property type="match status" value="1"/>
</dbReference>
<organism evidence="5 6">
    <name type="scientific">Desulfoluna limicola</name>
    <dbReference type="NCBI Taxonomy" id="2810562"/>
    <lineage>
        <taxon>Bacteria</taxon>
        <taxon>Pseudomonadati</taxon>
        <taxon>Thermodesulfobacteriota</taxon>
        <taxon>Desulfobacteria</taxon>
        <taxon>Desulfobacterales</taxon>
        <taxon>Desulfolunaceae</taxon>
        <taxon>Desulfoluna</taxon>
    </lineage>
</organism>
<dbReference type="EMBL" id="AP024488">
    <property type="protein sequence ID" value="BCS96080.1"/>
    <property type="molecule type" value="Genomic_DNA"/>
</dbReference>
<evidence type="ECO:0000259" key="3">
    <source>
        <dbReference type="Pfam" id="PF02550"/>
    </source>
</evidence>
<evidence type="ECO:0000256" key="2">
    <source>
        <dbReference type="ARBA" id="ARBA00022679"/>
    </source>
</evidence>
<feature type="domain" description="Acetyl-CoA hydrolase/transferase C-terminal" evidence="4">
    <location>
        <begin position="276"/>
        <end position="426"/>
    </location>
</feature>
<keyword evidence="6" id="KW-1185">Reference proteome</keyword>
<protein>
    <submittedName>
        <fullName evidence="5">4-hydroxybutyrate CoA-transferase</fullName>
    </submittedName>
</protein>
<evidence type="ECO:0000256" key="1">
    <source>
        <dbReference type="ARBA" id="ARBA00009632"/>
    </source>
</evidence>
<keyword evidence="2" id="KW-0808">Transferase</keyword>
<dbReference type="InterPro" id="IPR046433">
    <property type="entry name" value="ActCoA_hydro"/>
</dbReference>
<dbReference type="Gene3D" id="3.40.1080.10">
    <property type="entry name" value="Glutaconate Coenzyme A-transferase"/>
    <property type="match status" value="1"/>
</dbReference>
<gene>
    <name evidence="5" type="ORF">DSLASN_17120</name>
</gene>
<feature type="domain" description="Acetyl-CoA hydrolase/transferase N-terminal" evidence="3">
    <location>
        <begin position="90"/>
        <end position="174"/>
    </location>
</feature>
<evidence type="ECO:0000259" key="4">
    <source>
        <dbReference type="Pfam" id="PF13336"/>
    </source>
</evidence>
<dbReference type="InterPro" id="IPR038460">
    <property type="entry name" value="AcetylCoA_hyd_C_sf"/>
</dbReference>
<proteinExistence type="inferred from homology"/>
<sequence length="440" mass="48579">MGWKERFHERRVSLEEAASNIRSGDLVSVGAIAGFPLELVNAVTVRQGLEHVRFLTGLIMTFPDFLVQNISDRFTYLCLYMGPVERLFSEHGGIEPYSIHFSQVAMASGEVHQNVALLDVSPPNEFGFMCIGPGSSFMGKSLYTKADTVIAQVNPNVPCFHGTDMYIHVDEVDWFCDVDRPLFELPGIEDDPVQACIAELIAERIDDGSTLQLGFGKLSNAIGEKLLDKKEIGIHTEFLTPSMIELYRRGVVTGRRKSLHPEKMIAAFCVGKGADYDFLHQNPAVEFYPASYVNDAQVIRKNRNFVSVNNALAVDLTGQVSSESMGFHQYSGTGGQVDFVRASRLCDNGQSYIALKSTAMVNGERMSRISAAFAPGTIVTTLRTDVQYIATEYGIADLAFKSIPERVNQMIAIAHPDYREELARQAVDGGLIKGRMLKNG</sequence>
<evidence type="ECO:0000313" key="6">
    <source>
        <dbReference type="Proteomes" id="UP001320148"/>
    </source>
</evidence>
<dbReference type="PANTHER" id="PTHR21432:SF20">
    <property type="entry name" value="ACETYL-COA HYDROLASE"/>
    <property type="match status" value="1"/>
</dbReference>
<comment type="similarity">
    <text evidence="1">Belongs to the acetyl-CoA hydrolase/transferase family.</text>
</comment>